<feature type="transmembrane region" description="Helical" evidence="5">
    <location>
        <begin position="305"/>
        <end position="325"/>
    </location>
</feature>
<dbReference type="PANTHER" id="PTHR23514">
    <property type="entry name" value="BYPASS OF STOP CODON PROTEIN 6"/>
    <property type="match status" value="1"/>
</dbReference>
<feature type="transmembrane region" description="Helical" evidence="5">
    <location>
        <begin position="367"/>
        <end position="385"/>
    </location>
</feature>
<feature type="domain" description="Major facilitator superfamily (MFS) profile" evidence="6">
    <location>
        <begin position="13"/>
        <end position="389"/>
    </location>
</feature>
<dbReference type="InterPro" id="IPR036259">
    <property type="entry name" value="MFS_trans_sf"/>
</dbReference>
<evidence type="ECO:0000256" key="3">
    <source>
        <dbReference type="ARBA" id="ARBA00022989"/>
    </source>
</evidence>
<dbReference type="Proteomes" id="UP001589890">
    <property type="component" value="Unassembled WGS sequence"/>
</dbReference>
<gene>
    <name evidence="7" type="ORF">ACFFGN_07750</name>
</gene>
<dbReference type="InterPro" id="IPR011701">
    <property type="entry name" value="MFS"/>
</dbReference>
<dbReference type="Gene3D" id="1.20.1250.20">
    <property type="entry name" value="MFS general substrate transporter like domains"/>
    <property type="match status" value="2"/>
</dbReference>
<dbReference type="Pfam" id="PF07690">
    <property type="entry name" value="MFS_1"/>
    <property type="match status" value="1"/>
</dbReference>
<feature type="transmembrane region" description="Helical" evidence="5">
    <location>
        <begin position="281"/>
        <end position="299"/>
    </location>
</feature>
<keyword evidence="2 5" id="KW-0812">Transmembrane</keyword>
<accession>A0ABV6QH29</accession>
<protein>
    <submittedName>
        <fullName evidence="7">MFS transporter</fullName>
    </submittedName>
</protein>
<keyword evidence="8" id="KW-1185">Reference proteome</keyword>
<feature type="transmembrane region" description="Helical" evidence="5">
    <location>
        <begin position="177"/>
        <end position="195"/>
    </location>
</feature>
<sequence length="390" mass="39825">MTTSTEVSSPLAAKSAAVAVGALFAINGTILGGIGGTLPALRERLGIDASGISLLLLSLAVSAVLSMQIGGRLADAIGARPVALFTAVMLVVAIGTLSVAHSLPLAIVAMVLAGLGNGAMDVAMNSLGVQVEKVRPKPVMSRFHGFFSIGNLVGAAVIVLIARAFDRPGGSVVGPALGTLCVFGLVALALVFRFVPVGERVTHHQDGVRTPLPRLTWLLGVMAFCFGLAEGTAVDWSSVHVTDVARIDPSTGALGLVAVSGFMVVIRLLGDRIVDRVGRRAVVRFGGVTAVLGYLVTVFTEPLGLLLIGWALVGLGVGLVAPQVYAVAGHTGGGRMLAVVVTFGYAAFLIGPVLIGQLVNHIGIQNAMILPLVLSLALVAVSPVLPRTEP</sequence>
<dbReference type="PANTHER" id="PTHR23514:SF13">
    <property type="entry name" value="INNER MEMBRANE PROTEIN YBJJ"/>
    <property type="match status" value="1"/>
</dbReference>
<organism evidence="7 8">
    <name type="scientific">Kribbella deserti</name>
    <dbReference type="NCBI Taxonomy" id="1926257"/>
    <lineage>
        <taxon>Bacteria</taxon>
        <taxon>Bacillati</taxon>
        <taxon>Actinomycetota</taxon>
        <taxon>Actinomycetes</taxon>
        <taxon>Propionibacteriales</taxon>
        <taxon>Kribbellaceae</taxon>
        <taxon>Kribbella</taxon>
    </lineage>
</organism>
<evidence type="ECO:0000313" key="8">
    <source>
        <dbReference type="Proteomes" id="UP001589890"/>
    </source>
</evidence>
<feature type="transmembrane region" description="Helical" evidence="5">
    <location>
        <begin position="12"/>
        <end position="34"/>
    </location>
</feature>
<dbReference type="RefSeq" id="WP_380044655.1">
    <property type="nucleotide sequence ID" value="NZ_JBHLTC010000008.1"/>
</dbReference>
<evidence type="ECO:0000313" key="7">
    <source>
        <dbReference type="EMBL" id="MFC0623951.1"/>
    </source>
</evidence>
<evidence type="ECO:0000256" key="4">
    <source>
        <dbReference type="ARBA" id="ARBA00023136"/>
    </source>
</evidence>
<comment type="subcellular location">
    <subcellularLocation>
        <location evidence="1">Cell membrane</location>
        <topology evidence="1">Multi-pass membrane protein</topology>
    </subcellularLocation>
</comment>
<proteinExistence type="predicted"/>
<comment type="caution">
    <text evidence="7">The sequence shown here is derived from an EMBL/GenBank/DDBJ whole genome shotgun (WGS) entry which is preliminary data.</text>
</comment>
<feature type="transmembrane region" description="Helical" evidence="5">
    <location>
        <begin position="215"/>
        <end position="233"/>
    </location>
</feature>
<evidence type="ECO:0000259" key="6">
    <source>
        <dbReference type="PROSITE" id="PS50850"/>
    </source>
</evidence>
<dbReference type="InterPro" id="IPR020846">
    <property type="entry name" value="MFS_dom"/>
</dbReference>
<feature type="transmembrane region" description="Helical" evidence="5">
    <location>
        <begin position="145"/>
        <end position="165"/>
    </location>
</feature>
<evidence type="ECO:0000256" key="2">
    <source>
        <dbReference type="ARBA" id="ARBA00022692"/>
    </source>
</evidence>
<feature type="transmembrane region" description="Helical" evidence="5">
    <location>
        <begin position="337"/>
        <end position="355"/>
    </location>
</feature>
<reference evidence="7 8" key="1">
    <citation type="submission" date="2024-09" db="EMBL/GenBank/DDBJ databases">
        <authorList>
            <person name="Sun Q."/>
            <person name="Mori K."/>
        </authorList>
    </citation>
    <scope>NUCLEOTIDE SEQUENCE [LARGE SCALE GENOMIC DNA]</scope>
    <source>
        <strain evidence="7 8">CGMCC 1.15906</strain>
    </source>
</reference>
<name>A0ABV6QH29_9ACTN</name>
<keyword evidence="4 5" id="KW-0472">Membrane</keyword>
<keyword evidence="3 5" id="KW-1133">Transmembrane helix</keyword>
<dbReference type="InterPro" id="IPR051788">
    <property type="entry name" value="MFS_Transporter"/>
</dbReference>
<dbReference type="PROSITE" id="PS50850">
    <property type="entry name" value="MFS"/>
    <property type="match status" value="1"/>
</dbReference>
<dbReference type="SUPFAM" id="SSF103473">
    <property type="entry name" value="MFS general substrate transporter"/>
    <property type="match status" value="1"/>
</dbReference>
<dbReference type="EMBL" id="JBHLTC010000008">
    <property type="protein sequence ID" value="MFC0623951.1"/>
    <property type="molecule type" value="Genomic_DNA"/>
</dbReference>
<dbReference type="CDD" id="cd17393">
    <property type="entry name" value="MFS_MosC_like"/>
    <property type="match status" value="1"/>
</dbReference>
<feature type="transmembrane region" description="Helical" evidence="5">
    <location>
        <begin position="77"/>
        <end position="97"/>
    </location>
</feature>
<feature type="transmembrane region" description="Helical" evidence="5">
    <location>
        <begin position="46"/>
        <end position="65"/>
    </location>
</feature>
<feature type="transmembrane region" description="Helical" evidence="5">
    <location>
        <begin position="253"/>
        <end position="269"/>
    </location>
</feature>
<evidence type="ECO:0000256" key="1">
    <source>
        <dbReference type="ARBA" id="ARBA00004651"/>
    </source>
</evidence>
<evidence type="ECO:0000256" key="5">
    <source>
        <dbReference type="SAM" id="Phobius"/>
    </source>
</evidence>